<evidence type="ECO:0000313" key="2">
    <source>
        <dbReference type="Proteomes" id="UP000245444"/>
    </source>
</evidence>
<dbReference type="KEGG" id="mtea:DK419_13220"/>
<organism evidence="1 2">
    <name type="scientific">Methylobacterium terrae</name>
    <dbReference type="NCBI Taxonomy" id="2202827"/>
    <lineage>
        <taxon>Bacteria</taxon>
        <taxon>Pseudomonadati</taxon>
        <taxon>Pseudomonadota</taxon>
        <taxon>Alphaproteobacteria</taxon>
        <taxon>Hyphomicrobiales</taxon>
        <taxon>Methylobacteriaceae</taxon>
        <taxon>Methylobacterium</taxon>
    </lineage>
</organism>
<dbReference type="AlphaFoldDB" id="A0A2U8WLX5"/>
<dbReference type="EMBL" id="CP029553">
    <property type="protein sequence ID" value="AWN47157.1"/>
    <property type="molecule type" value="Genomic_DNA"/>
</dbReference>
<dbReference type="Pfam" id="PF13481">
    <property type="entry name" value="AAA_25"/>
    <property type="match status" value="1"/>
</dbReference>
<sequence length="369" mass="39908">MTGRDILYLASRQPRAARKIRFQIVEFGRTAMTQGQRHIVRGMIPSEALVTIYGAPKSGKSFFTFDLTMHVALGWAYRGRRVRQGAVVYCALEGVAGFSARVEAFRQERIAEDHGPVPFYLMTTPLVLVNDVADFIASVQAQLPDGGGPAVVVIDTLNRAYTGSENDDEDMNRFIRAAAQVQAALRCTVLVVHHSGVAGDRPRGHSSLGGAVDALLSVKKSAEGVVTVTTEWMKDGAEGEAVASRLRVVEVGRDDEGDAITSCVVDEIEGAAPSRQAPARRLSDRNRLALAALAECLLNHGREPPPALGLPSGLKAAPVERWREELHARGVIEAEDTNPRATFKRLREALTARSLIAERDGLVWSAGTP</sequence>
<dbReference type="InterPro" id="IPR027417">
    <property type="entry name" value="P-loop_NTPase"/>
</dbReference>
<dbReference type="Gene3D" id="3.40.50.300">
    <property type="entry name" value="P-loop containing nucleotide triphosphate hydrolases"/>
    <property type="match status" value="1"/>
</dbReference>
<evidence type="ECO:0000313" key="1">
    <source>
        <dbReference type="EMBL" id="AWN47157.1"/>
    </source>
</evidence>
<keyword evidence="2" id="KW-1185">Reference proteome</keyword>
<dbReference type="RefSeq" id="WP_109959488.1">
    <property type="nucleotide sequence ID" value="NZ_CP029553.1"/>
</dbReference>
<reference evidence="1 2" key="1">
    <citation type="submission" date="2018-05" db="EMBL/GenBank/DDBJ databases">
        <title>Complete Genome Sequence of Methylobacterium sp. 17Sr1-28.</title>
        <authorList>
            <person name="Srinivasan S."/>
        </authorList>
    </citation>
    <scope>NUCLEOTIDE SEQUENCE [LARGE SCALE GENOMIC DNA]</scope>
    <source>
        <strain evidence="1 2">17Sr1-28</strain>
    </source>
</reference>
<dbReference type="Proteomes" id="UP000245444">
    <property type="component" value="Chromosome"/>
</dbReference>
<name>A0A2U8WLX5_9HYPH</name>
<proteinExistence type="predicted"/>
<dbReference type="SUPFAM" id="SSF52540">
    <property type="entry name" value="P-loop containing nucleoside triphosphate hydrolases"/>
    <property type="match status" value="1"/>
</dbReference>
<gene>
    <name evidence="1" type="ORF">DK419_13220</name>
</gene>
<dbReference type="OrthoDB" id="1496333at2"/>
<protein>
    <submittedName>
        <fullName evidence="1">AAA family ATPase</fullName>
    </submittedName>
</protein>
<accession>A0A2U8WLX5</accession>